<protein>
    <recommendedName>
        <fullName evidence="3">histidine kinase</fullName>
        <ecNumber evidence="3">2.7.13.3</ecNumber>
    </recommendedName>
</protein>
<dbReference type="STRING" id="1781255.BH720_14630"/>
<dbReference type="Gene3D" id="3.30.565.10">
    <property type="entry name" value="Histidine kinase-like ATPase, C-terminal domain"/>
    <property type="match status" value="1"/>
</dbReference>
<evidence type="ECO:0000256" key="8">
    <source>
        <dbReference type="SAM" id="Phobius"/>
    </source>
</evidence>
<dbReference type="SMART" id="SM00387">
    <property type="entry name" value="HATPase_c"/>
    <property type="match status" value="1"/>
</dbReference>
<proteinExistence type="predicted"/>
<evidence type="ECO:0000256" key="4">
    <source>
        <dbReference type="ARBA" id="ARBA00022553"/>
    </source>
</evidence>
<dbReference type="PANTHER" id="PTHR43065:SF50">
    <property type="entry name" value="HISTIDINE KINASE"/>
    <property type="match status" value="1"/>
</dbReference>
<comment type="caution">
    <text evidence="11">The sequence shown here is derived from an EMBL/GenBank/DDBJ whole genome shotgun (WGS) entry which is preliminary data.</text>
</comment>
<evidence type="ECO:0000256" key="6">
    <source>
        <dbReference type="ARBA" id="ARBA00022777"/>
    </source>
</evidence>
<dbReference type="CDD" id="cd00082">
    <property type="entry name" value="HisKA"/>
    <property type="match status" value="1"/>
</dbReference>
<dbReference type="GO" id="GO:0016020">
    <property type="term" value="C:membrane"/>
    <property type="evidence" value="ECO:0007669"/>
    <property type="project" value="UniProtKB-SubCell"/>
</dbReference>
<dbReference type="InterPro" id="IPR036890">
    <property type="entry name" value="HATPase_C_sf"/>
</dbReference>
<keyword evidence="8" id="KW-0812">Transmembrane</keyword>
<keyword evidence="8" id="KW-0472">Membrane</keyword>
<comment type="subcellular location">
    <subcellularLocation>
        <location evidence="2">Membrane</location>
    </subcellularLocation>
</comment>
<dbReference type="InterPro" id="IPR003660">
    <property type="entry name" value="HAMP_dom"/>
</dbReference>
<dbReference type="Gene3D" id="1.10.287.130">
    <property type="match status" value="1"/>
</dbReference>
<dbReference type="SMART" id="SM00304">
    <property type="entry name" value="HAMP"/>
    <property type="match status" value="1"/>
</dbReference>
<dbReference type="OrthoDB" id="501036at2"/>
<keyword evidence="7" id="KW-0902">Two-component regulatory system</keyword>
<name>A0A1E5QIF5_9CYAN</name>
<dbReference type="SUPFAM" id="SSF58104">
    <property type="entry name" value="Methyl-accepting chemotaxis protein (MCP) signaling domain"/>
    <property type="match status" value="1"/>
</dbReference>
<dbReference type="GO" id="GO:0000155">
    <property type="term" value="F:phosphorelay sensor kinase activity"/>
    <property type="evidence" value="ECO:0007669"/>
    <property type="project" value="InterPro"/>
</dbReference>
<keyword evidence="5" id="KW-0808">Transferase</keyword>
<dbReference type="EC" id="2.7.13.3" evidence="3"/>
<dbReference type="Pfam" id="PF02518">
    <property type="entry name" value="HATPase_c"/>
    <property type="match status" value="1"/>
</dbReference>
<comment type="catalytic activity">
    <reaction evidence="1">
        <text>ATP + protein L-histidine = ADP + protein N-phospho-L-histidine.</text>
        <dbReference type="EC" id="2.7.13.3"/>
    </reaction>
</comment>
<sequence length="583" mass="64466">MSRAGRIYQKIGYGYLVAIGVGFCGTLLGMVVADYYQGRGLAQLADANEQVHLLFDFRDGAIAAQRHGLQMPTLVRDRPSIEAEAVQLQEQMQRVQVLLADLQAFIASRPSWLATEPQRLENLLLAYYNTLAAYTQAIHFSVQEFDWDNSTDAELEELHATLEAIAASEQNRQLNRLNLELTEVLKIAQTQQAQSGEVMEEAQGLEKLIVILSGLCSVAIALLVAYRTTRAIALPLGNITQVAQQAANEANFQLRVPVTGDDEIACLAQSLNFLIESVSIRTQELQKAVALAESQTQHLQQTLSLLQETQSQLIHSEKMSSLGQMVAGIAHEVNNPINFVYGNVNYAQRHINDLLQLLELYQTQVTNPSPEIEDLAESLDIEFVKSDLAKLLNSMKVGTERIRSIVLSLRIFSRLDEADCKPANLHEGIDSTLLILGNRLKAQAHRPEIKIVKVYDSLPLVECYAGQVNQVFMNILANAIDALDEQPDNPQPTITIRTEALDEYWLAIAISDNGPGIPENVQKRLFDPFYTTKAVGKGTGLGLSISYKIIKDKHRGSITCNSTLGKGTTFTVKIPFKITGLMV</sequence>
<dbReference type="AlphaFoldDB" id="A0A1E5QIF5"/>
<dbReference type="EMBL" id="MJGC01000066">
    <property type="protein sequence ID" value="OEJ74455.1"/>
    <property type="molecule type" value="Genomic_DNA"/>
</dbReference>
<dbReference type="RefSeq" id="WP_069967953.1">
    <property type="nucleotide sequence ID" value="NZ_CM124774.1"/>
</dbReference>
<evidence type="ECO:0000256" key="5">
    <source>
        <dbReference type="ARBA" id="ARBA00022679"/>
    </source>
</evidence>
<dbReference type="CDD" id="cd06225">
    <property type="entry name" value="HAMP"/>
    <property type="match status" value="1"/>
</dbReference>
<dbReference type="Pfam" id="PF00672">
    <property type="entry name" value="HAMP"/>
    <property type="match status" value="1"/>
</dbReference>
<feature type="transmembrane region" description="Helical" evidence="8">
    <location>
        <begin position="12"/>
        <end position="33"/>
    </location>
</feature>
<evidence type="ECO:0000256" key="1">
    <source>
        <dbReference type="ARBA" id="ARBA00000085"/>
    </source>
</evidence>
<dbReference type="InterPro" id="IPR003594">
    <property type="entry name" value="HATPase_dom"/>
</dbReference>
<dbReference type="InterPro" id="IPR004358">
    <property type="entry name" value="Sig_transdc_His_kin-like_C"/>
</dbReference>
<dbReference type="Gene3D" id="6.10.340.10">
    <property type="match status" value="1"/>
</dbReference>
<keyword evidence="6" id="KW-0418">Kinase</keyword>
<dbReference type="PROSITE" id="PS50109">
    <property type="entry name" value="HIS_KIN"/>
    <property type="match status" value="1"/>
</dbReference>
<evidence type="ECO:0000313" key="11">
    <source>
        <dbReference type="EMBL" id="OEJ74455.1"/>
    </source>
</evidence>
<evidence type="ECO:0000259" key="9">
    <source>
        <dbReference type="PROSITE" id="PS50109"/>
    </source>
</evidence>
<evidence type="ECO:0000259" key="10">
    <source>
        <dbReference type="PROSITE" id="PS50885"/>
    </source>
</evidence>
<reference evidence="11" key="1">
    <citation type="submission" date="2016-09" db="EMBL/GenBank/DDBJ databases">
        <title>Draft genome of thermotolerant cyanobacterium Desertifilum sp. strain IPPAS B-1220.</title>
        <authorList>
            <person name="Sinetova M.A."/>
            <person name="Bolakhan K."/>
            <person name="Zayadan B.K."/>
            <person name="Mironov K.S."/>
            <person name="Ustinova V."/>
            <person name="Kupriyanova E.V."/>
            <person name="Sidorov R.A."/>
            <person name="Skrypnik A.N."/>
            <person name="Gogoleva N.E."/>
            <person name="Gogolev Y.V."/>
            <person name="Los D.A."/>
        </authorList>
    </citation>
    <scope>NUCLEOTIDE SEQUENCE [LARGE SCALE GENOMIC DNA]</scope>
    <source>
        <strain evidence="11">IPPAS B-1220</strain>
    </source>
</reference>
<evidence type="ECO:0000256" key="2">
    <source>
        <dbReference type="ARBA" id="ARBA00004370"/>
    </source>
</evidence>
<dbReference type="PROSITE" id="PS50885">
    <property type="entry name" value="HAMP"/>
    <property type="match status" value="1"/>
</dbReference>
<dbReference type="InterPro" id="IPR005467">
    <property type="entry name" value="His_kinase_dom"/>
</dbReference>
<dbReference type="InterPro" id="IPR003661">
    <property type="entry name" value="HisK_dim/P_dom"/>
</dbReference>
<accession>A0A1E5QIF5</accession>
<evidence type="ECO:0000256" key="7">
    <source>
        <dbReference type="ARBA" id="ARBA00023012"/>
    </source>
</evidence>
<gene>
    <name evidence="11" type="ORF">BH720_14630</name>
</gene>
<dbReference type="SUPFAM" id="SSF55874">
    <property type="entry name" value="ATPase domain of HSP90 chaperone/DNA topoisomerase II/histidine kinase"/>
    <property type="match status" value="1"/>
</dbReference>
<dbReference type="PANTHER" id="PTHR43065">
    <property type="entry name" value="SENSOR HISTIDINE KINASE"/>
    <property type="match status" value="1"/>
</dbReference>
<dbReference type="PRINTS" id="PR00344">
    <property type="entry name" value="BCTRLSENSOR"/>
</dbReference>
<feature type="domain" description="HAMP" evidence="10">
    <location>
        <begin position="230"/>
        <end position="283"/>
    </location>
</feature>
<evidence type="ECO:0000256" key="3">
    <source>
        <dbReference type="ARBA" id="ARBA00012438"/>
    </source>
</evidence>
<dbReference type="InterPro" id="IPR036097">
    <property type="entry name" value="HisK_dim/P_sf"/>
</dbReference>
<organism evidence="11">
    <name type="scientific">Desertifilum tharense IPPAS B-1220</name>
    <dbReference type="NCBI Taxonomy" id="1781255"/>
    <lineage>
        <taxon>Bacteria</taxon>
        <taxon>Bacillati</taxon>
        <taxon>Cyanobacteriota</taxon>
        <taxon>Cyanophyceae</taxon>
        <taxon>Desertifilales</taxon>
        <taxon>Desertifilaceae</taxon>
        <taxon>Desertifilum</taxon>
    </lineage>
</organism>
<feature type="domain" description="Histidine kinase" evidence="9">
    <location>
        <begin position="328"/>
        <end position="578"/>
    </location>
</feature>
<keyword evidence="4" id="KW-0597">Phosphoprotein</keyword>
<dbReference type="SUPFAM" id="SSF47384">
    <property type="entry name" value="Homodimeric domain of signal transducing histidine kinase"/>
    <property type="match status" value="1"/>
</dbReference>
<keyword evidence="8" id="KW-1133">Transmembrane helix</keyword>